<dbReference type="AlphaFoldDB" id="A0AAP0R3H3"/>
<dbReference type="SUPFAM" id="SSF48371">
    <property type="entry name" value="ARM repeat"/>
    <property type="match status" value="1"/>
</dbReference>
<evidence type="ECO:0000256" key="2">
    <source>
        <dbReference type="ARBA" id="ARBA00023306"/>
    </source>
</evidence>
<dbReference type="InterPro" id="IPR016024">
    <property type="entry name" value="ARM-type_fold"/>
</dbReference>
<dbReference type="InterPro" id="IPR051374">
    <property type="entry name" value="Ataxin-10/CTR86_families"/>
</dbReference>
<dbReference type="GO" id="GO:0005829">
    <property type="term" value="C:cytosol"/>
    <property type="evidence" value="ECO:0007669"/>
    <property type="project" value="TreeGrafter"/>
</dbReference>
<dbReference type="InterPro" id="IPR011989">
    <property type="entry name" value="ARM-like"/>
</dbReference>
<reference evidence="4 5" key="1">
    <citation type="journal article" date="2024" name="Plant J.">
        <title>Genome sequences and population genomics reveal climatic adaptation and genomic divergence between two closely related sweetgum species.</title>
        <authorList>
            <person name="Xu W.Q."/>
            <person name="Ren C.Q."/>
            <person name="Zhang X.Y."/>
            <person name="Comes H.P."/>
            <person name="Liu X.H."/>
            <person name="Li Y.G."/>
            <person name="Kettle C.J."/>
            <person name="Jalonen R."/>
            <person name="Gaisberger H."/>
            <person name="Ma Y.Z."/>
            <person name="Qiu Y.X."/>
        </authorList>
    </citation>
    <scope>NUCLEOTIDE SEQUENCE [LARGE SCALE GENOMIC DNA]</scope>
    <source>
        <strain evidence="4">Hangzhou</strain>
    </source>
</reference>
<dbReference type="InterPro" id="IPR019156">
    <property type="entry name" value="Ataxin-10_domain"/>
</dbReference>
<sequence length="501" mass="54969">MKTQSLVLDSKVEEYALAENILQPLFSASNLSTLDKTLEILIEASRTSNGRSDLASKNILPRVLQLIQSVSCPSGCHRLLLVLKLLRNLCAGEVLNQNSFIEQNGVKIVLTVIMNSVGLGSDSDYGIIRMGLQVLGNVSLAGEEHQHAIWHQLFPDGFVEISRIRKRETCDPLCMVIYTCCEGSHGMLAELCGDQGLLIAVEIVCTASTVGFGEDWLKLLLLKICLEEFHFPLLISKLCPLDASKNCEDIKFSNGGFAPEQAFLLSIVSEILNERIGEITISDDFSLCVFGIFKRAIGVVDFVSRGKSGLPTGSTAIDVLGYSLTILRDICALDGLGGTKEGGSVDVVDLLLSSGLIELLLCLLHELEPPAIIVKAIKQGENQEGMGSYSSKLCPYKGFRRDIVAVIGNCAYRRKHVQDEIRHRNGILLLLQQCVTDEENLFLREWGIWSVKNMLEGNTENQQQVAELELQGSVDVPELAGVGLRVEVDQRTRRAKLVNVS</sequence>
<dbReference type="PANTHER" id="PTHR13255">
    <property type="entry name" value="ATAXIN-10"/>
    <property type="match status" value="1"/>
</dbReference>
<evidence type="ECO:0000313" key="4">
    <source>
        <dbReference type="EMBL" id="KAK9266488.1"/>
    </source>
</evidence>
<keyword evidence="2" id="KW-0131">Cell cycle</keyword>
<protein>
    <recommendedName>
        <fullName evidence="3">Ataxin-10 domain-containing protein</fullName>
    </recommendedName>
</protein>
<dbReference type="Gene3D" id="1.25.10.10">
    <property type="entry name" value="Leucine-rich Repeat Variant"/>
    <property type="match status" value="2"/>
</dbReference>
<evidence type="ECO:0000259" key="3">
    <source>
        <dbReference type="Pfam" id="PF09759"/>
    </source>
</evidence>
<keyword evidence="1" id="KW-0132">Cell division</keyword>
<evidence type="ECO:0000256" key="1">
    <source>
        <dbReference type="ARBA" id="ARBA00022618"/>
    </source>
</evidence>
<organism evidence="4 5">
    <name type="scientific">Liquidambar formosana</name>
    <name type="common">Formosan gum</name>
    <dbReference type="NCBI Taxonomy" id="63359"/>
    <lineage>
        <taxon>Eukaryota</taxon>
        <taxon>Viridiplantae</taxon>
        <taxon>Streptophyta</taxon>
        <taxon>Embryophyta</taxon>
        <taxon>Tracheophyta</taxon>
        <taxon>Spermatophyta</taxon>
        <taxon>Magnoliopsida</taxon>
        <taxon>eudicotyledons</taxon>
        <taxon>Gunneridae</taxon>
        <taxon>Pentapetalae</taxon>
        <taxon>Saxifragales</taxon>
        <taxon>Altingiaceae</taxon>
        <taxon>Liquidambar</taxon>
    </lineage>
</organism>
<evidence type="ECO:0000313" key="5">
    <source>
        <dbReference type="Proteomes" id="UP001415857"/>
    </source>
</evidence>
<feature type="domain" description="Ataxin-10" evidence="3">
    <location>
        <begin position="399"/>
        <end position="492"/>
    </location>
</feature>
<dbReference type="Pfam" id="PF09759">
    <property type="entry name" value="Atx10homo_assoc"/>
    <property type="match status" value="1"/>
</dbReference>
<dbReference type="GO" id="GO:0051301">
    <property type="term" value="P:cell division"/>
    <property type="evidence" value="ECO:0007669"/>
    <property type="project" value="UniProtKB-KW"/>
</dbReference>
<comment type="caution">
    <text evidence="4">The sequence shown here is derived from an EMBL/GenBank/DDBJ whole genome shotgun (WGS) entry which is preliminary data.</text>
</comment>
<proteinExistence type="predicted"/>
<dbReference type="Proteomes" id="UP001415857">
    <property type="component" value="Unassembled WGS sequence"/>
</dbReference>
<dbReference type="EMBL" id="JBBPBK010000127">
    <property type="protein sequence ID" value="KAK9266488.1"/>
    <property type="molecule type" value="Genomic_DNA"/>
</dbReference>
<gene>
    <name evidence="4" type="ORF">L1049_021670</name>
</gene>
<dbReference type="PANTHER" id="PTHR13255:SF0">
    <property type="entry name" value="ATAXIN-10"/>
    <property type="match status" value="1"/>
</dbReference>
<accession>A0AAP0R3H3</accession>
<keyword evidence="5" id="KW-1185">Reference proteome</keyword>
<name>A0AAP0R3H3_LIQFO</name>